<gene>
    <name evidence="1" type="ORF">UREG_02313</name>
</gene>
<dbReference type="GO" id="GO:0005840">
    <property type="term" value="C:ribosome"/>
    <property type="evidence" value="ECO:0007669"/>
    <property type="project" value="InterPro"/>
</dbReference>
<dbReference type="KEGG" id="ure:UREG_02313"/>
<protein>
    <submittedName>
        <fullName evidence="1">Uncharacterized protein</fullName>
    </submittedName>
</protein>
<dbReference type="GeneID" id="8439126"/>
<dbReference type="RefSeq" id="XP_002542797.1">
    <property type="nucleotide sequence ID" value="XM_002542751.1"/>
</dbReference>
<dbReference type="STRING" id="336963.C4JF91"/>
<dbReference type="eggNOG" id="ENOG502RXRN">
    <property type="taxonomic scope" value="Eukaryota"/>
</dbReference>
<dbReference type="InParanoid" id="C4JF91"/>
<evidence type="ECO:0000313" key="1">
    <source>
        <dbReference type="EMBL" id="EEP77464.1"/>
    </source>
</evidence>
<accession>C4JF91</accession>
<organism evidence="1 2">
    <name type="scientific">Uncinocarpus reesii (strain UAMH 1704)</name>
    <dbReference type="NCBI Taxonomy" id="336963"/>
    <lineage>
        <taxon>Eukaryota</taxon>
        <taxon>Fungi</taxon>
        <taxon>Dikarya</taxon>
        <taxon>Ascomycota</taxon>
        <taxon>Pezizomycotina</taxon>
        <taxon>Eurotiomycetes</taxon>
        <taxon>Eurotiomycetidae</taxon>
        <taxon>Onygenales</taxon>
        <taxon>Onygenaceae</taxon>
        <taxon>Uncinocarpus</taxon>
    </lineage>
</organism>
<dbReference type="VEuPathDB" id="FungiDB:UREG_02313"/>
<dbReference type="GO" id="GO:0006412">
    <property type="term" value="P:translation"/>
    <property type="evidence" value="ECO:0007669"/>
    <property type="project" value="InterPro"/>
</dbReference>
<dbReference type="HOGENOM" id="CLU_1696814_0_0_1"/>
<dbReference type="Proteomes" id="UP000002058">
    <property type="component" value="Unassembled WGS sequence"/>
</dbReference>
<dbReference type="InterPro" id="IPR035987">
    <property type="entry name" value="Ribosomal_uS8_sf"/>
</dbReference>
<keyword evidence="2" id="KW-1185">Reference proteome</keyword>
<name>C4JF91_UNCRE</name>
<proteinExistence type="predicted"/>
<dbReference type="SUPFAM" id="SSF56047">
    <property type="entry name" value="Ribosomal protein S8"/>
    <property type="match status" value="1"/>
</dbReference>
<dbReference type="AlphaFoldDB" id="C4JF91"/>
<dbReference type="GO" id="GO:0003735">
    <property type="term" value="F:structural constituent of ribosome"/>
    <property type="evidence" value="ECO:0007669"/>
    <property type="project" value="InterPro"/>
</dbReference>
<dbReference type="FunCoup" id="C4JF91">
    <property type="interactions" value="61"/>
</dbReference>
<dbReference type="OrthoDB" id="409928at2759"/>
<sequence>MTDAKETPIAEPVTRENVASRRLWLGLKYWQSEPVISKMTAISKPTKRITLDVPALRRIVRGDQSNTVYGLRSPGECIFLTTSQGLFEARDGLFLGASDGPVCILEFIIRDLTLTRPLACSTRPSSVCDIGLPQPGSHSSFQSSLDAQFSRACGK</sequence>
<evidence type="ECO:0000313" key="2">
    <source>
        <dbReference type="Proteomes" id="UP000002058"/>
    </source>
</evidence>
<reference evidence="2" key="1">
    <citation type="journal article" date="2009" name="Genome Res.">
        <title>Comparative genomic analyses of the human fungal pathogens Coccidioides and their relatives.</title>
        <authorList>
            <person name="Sharpton T.J."/>
            <person name="Stajich J.E."/>
            <person name="Rounsley S.D."/>
            <person name="Gardner M.J."/>
            <person name="Wortman J.R."/>
            <person name="Jordar V.S."/>
            <person name="Maiti R."/>
            <person name="Kodira C.D."/>
            <person name="Neafsey D.E."/>
            <person name="Zeng Q."/>
            <person name="Hung C.-Y."/>
            <person name="McMahan C."/>
            <person name="Muszewska A."/>
            <person name="Grynberg M."/>
            <person name="Mandel M.A."/>
            <person name="Kellner E.M."/>
            <person name="Barker B.M."/>
            <person name="Galgiani J.N."/>
            <person name="Orbach M.J."/>
            <person name="Kirkland T.N."/>
            <person name="Cole G.T."/>
            <person name="Henn M.R."/>
            <person name="Birren B.W."/>
            <person name="Taylor J.W."/>
        </authorList>
    </citation>
    <scope>NUCLEOTIDE SEQUENCE [LARGE SCALE GENOMIC DNA]</scope>
    <source>
        <strain evidence="2">UAMH 1704</strain>
    </source>
</reference>
<dbReference type="EMBL" id="CH476615">
    <property type="protein sequence ID" value="EEP77464.1"/>
    <property type="molecule type" value="Genomic_DNA"/>
</dbReference>